<dbReference type="InterPro" id="IPR018114">
    <property type="entry name" value="TRYPSIN_HIS"/>
</dbReference>
<feature type="disulfide bond" evidence="9">
    <location>
        <begin position="1747"/>
        <end position="1762"/>
    </location>
</feature>
<evidence type="ECO:0000256" key="8">
    <source>
        <dbReference type="ARBA" id="ARBA00023157"/>
    </source>
</evidence>
<dbReference type="PROSITE" id="PS01209">
    <property type="entry name" value="LDLRA_1"/>
    <property type="match status" value="1"/>
</dbReference>
<dbReference type="SMART" id="SM00042">
    <property type="entry name" value="CUB"/>
    <property type="match status" value="4"/>
</dbReference>
<dbReference type="EnsemblMetazoa" id="XM_030984632">
    <property type="protein sequence ID" value="XP_030840492"/>
    <property type="gene ID" value="LOC100889984"/>
</dbReference>
<dbReference type="Pfam" id="PF00431">
    <property type="entry name" value="CUB"/>
    <property type="match status" value="4"/>
</dbReference>
<dbReference type="SUPFAM" id="SSF57424">
    <property type="entry name" value="LDL receptor-like module"/>
    <property type="match status" value="13"/>
</dbReference>
<dbReference type="Gene3D" id="2.60.120.290">
    <property type="entry name" value="Spermadhesin, CUB domain"/>
    <property type="match status" value="4"/>
</dbReference>
<dbReference type="InterPro" id="IPR043504">
    <property type="entry name" value="Peptidase_S1_PA_chymotrypsin"/>
</dbReference>
<keyword evidence="4" id="KW-0732">Signal</keyword>
<dbReference type="InterPro" id="IPR023415">
    <property type="entry name" value="LDLR_class-A_CS"/>
</dbReference>
<keyword evidence="3 10" id="KW-0645">Protease</keyword>
<comment type="subcellular location">
    <subcellularLocation>
        <location evidence="1">Secreted</location>
    </subcellularLocation>
</comment>
<feature type="disulfide bond" evidence="9">
    <location>
        <begin position="1469"/>
        <end position="1484"/>
    </location>
</feature>
<dbReference type="GeneID" id="100889984"/>
<keyword evidence="2" id="KW-0964">Secreted</keyword>
<dbReference type="Pfam" id="PF00057">
    <property type="entry name" value="Ldl_recept_a"/>
    <property type="match status" value="3"/>
</dbReference>
<organism evidence="13 14">
    <name type="scientific">Strongylocentrotus purpuratus</name>
    <name type="common">Purple sea urchin</name>
    <dbReference type="NCBI Taxonomy" id="7668"/>
    <lineage>
        <taxon>Eukaryota</taxon>
        <taxon>Metazoa</taxon>
        <taxon>Echinodermata</taxon>
        <taxon>Eleutherozoa</taxon>
        <taxon>Echinozoa</taxon>
        <taxon>Echinoidea</taxon>
        <taxon>Euechinoidea</taxon>
        <taxon>Echinacea</taxon>
        <taxon>Camarodonta</taxon>
        <taxon>Echinidea</taxon>
        <taxon>Strongylocentrotidae</taxon>
        <taxon>Strongylocentrotus</taxon>
    </lineage>
</organism>
<feature type="disulfide bond" evidence="9">
    <location>
        <begin position="1050"/>
        <end position="1065"/>
    </location>
</feature>
<evidence type="ECO:0000256" key="7">
    <source>
        <dbReference type="ARBA" id="ARBA00023145"/>
    </source>
</evidence>
<dbReference type="PANTHER" id="PTHR24252:SF7">
    <property type="entry name" value="HYALIN"/>
    <property type="match status" value="1"/>
</dbReference>
<dbReference type="FunFam" id="2.40.10.10:FF:000146">
    <property type="entry name" value="Serine protease 53"/>
    <property type="match status" value="1"/>
</dbReference>
<dbReference type="KEGG" id="spu:100889984"/>
<dbReference type="SMART" id="SM00020">
    <property type="entry name" value="Tryp_SPc"/>
    <property type="match status" value="1"/>
</dbReference>
<dbReference type="CDD" id="cd00112">
    <property type="entry name" value="LDLa"/>
    <property type="match status" value="9"/>
</dbReference>
<feature type="domain" description="CUB" evidence="11">
    <location>
        <begin position="1560"/>
        <end position="1683"/>
    </location>
</feature>
<feature type="disulfide bond" evidence="9">
    <location>
        <begin position="635"/>
        <end position="650"/>
    </location>
</feature>
<keyword evidence="5 10" id="KW-0378">Hydrolase</keyword>
<evidence type="ECO:0000256" key="4">
    <source>
        <dbReference type="ARBA" id="ARBA00022729"/>
    </source>
</evidence>
<feature type="disulfide bond" evidence="9">
    <location>
        <begin position="180"/>
        <end position="198"/>
    </location>
</feature>
<dbReference type="InterPro" id="IPR002172">
    <property type="entry name" value="LDrepeatLR_classA_rpt"/>
</dbReference>
<dbReference type="InterPro" id="IPR035914">
    <property type="entry name" value="Sperma_CUB_dom_sf"/>
</dbReference>
<dbReference type="InParanoid" id="A0A7M7NWQ9"/>
<reference evidence="14" key="1">
    <citation type="submission" date="2015-02" db="EMBL/GenBank/DDBJ databases">
        <title>Genome sequencing for Strongylocentrotus purpuratus.</title>
        <authorList>
            <person name="Murali S."/>
            <person name="Liu Y."/>
            <person name="Vee V."/>
            <person name="English A."/>
            <person name="Wang M."/>
            <person name="Skinner E."/>
            <person name="Han Y."/>
            <person name="Muzny D.M."/>
            <person name="Worley K.C."/>
            <person name="Gibbs R.A."/>
        </authorList>
    </citation>
    <scope>NUCLEOTIDE SEQUENCE</scope>
</reference>
<evidence type="ECO:0000256" key="5">
    <source>
        <dbReference type="ARBA" id="ARBA00022801"/>
    </source>
</evidence>
<dbReference type="GO" id="GO:0005576">
    <property type="term" value="C:extracellular region"/>
    <property type="evidence" value="ECO:0007669"/>
    <property type="project" value="UniProtKB-SubCell"/>
</dbReference>
<feature type="disulfide bond" evidence="9">
    <location>
        <begin position="1486"/>
        <end position="1498"/>
    </location>
</feature>
<evidence type="ECO:0000256" key="10">
    <source>
        <dbReference type="RuleBase" id="RU363034"/>
    </source>
</evidence>
<evidence type="ECO:0000313" key="14">
    <source>
        <dbReference type="Proteomes" id="UP000007110"/>
    </source>
</evidence>
<dbReference type="PRINTS" id="PR00261">
    <property type="entry name" value="LDLRECEPTOR"/>
</dbReference>
<feature type="disulfide bond" evidence="9">
    <location>
        <begin position="1735"/>
        <end position="1753"/>
    </location>
</feature>
<feature type="disulfide bond" evidence="9">
    <location>
        <begin position="1545"/>
        <end position="1560"/>
    </location>
</feature>
<evidence type="ECO:0000259" key="11">
    <source>
        <dbReference type="PROSITE" id="PS01180"/>
    </source>
</evidence>
<evidence type="ECO:0000256" key="1">
    <source>
        <dbReference type="ARBA" id="ARBA00004613"/>
    </source>
</evidence>
<dbReference type="SMART" id="SM00192">
    <property type="entry name" value="LDLa"/>
    <property type="match status" value="15"/>
</dbReference>
<feature type="domain" description="Peptidase S1" evidence="12">
    <location>
        <begin position="1930"/>
        <end position="2164"/>
    </location>
</feature>
<dbReference type="CDD" id="cd00190">
    <property type="entry name" value="Tryp_SPc"/>
    <property type="match status" value="1"/>
</dbReference>
<dbReference type="CDD" id="cd00041">
    <property type="entry name" value="CUB"/>
    <property type="match status" value="4"/>
</dbReference>
<sequence length="2166" mass="240285">MHVDFTSSYSYSHFNLAITPRSLEGLFVCNDGLHAVNQSSLCDVSVDCPDSSDETGCVHELDNGEHLYLYSPNYPNSYYGNTSILWLFQANSSAGGNFSFVVTIDELHLDSYDTLKIGQGHDADGFTVVNLTGFTSLDNPYFTVVEGDELFIEFVTDDYYNLGAFSIDIGLYLLDDLFVCSDGTPYNSTARCDSIDDCNDGSDENNCKYSLTVGETHFLYSYGLHSRPYIRTWLFNINSSQSDTGNIAFFVYISDIYLSYGNVLRIGSGFVPSDGSEFRFTNDDHPSNRARRLIQSSEMHVDFTSSYSYSHFNLAITPRSLEGLFVCNDGLHAVNQSSLCDVSVDCPDSSDETGCVHTLYLGDTRVLLSSGYSYTRALWLFNSSAPALTNSMEVAFIITFNYGYLSYGDVLRIGAGLVPNNDAEVSSGSQQFPRGERILAASEMFIEFTSSSYYNYFLMEISLGYLTDPFQCKTGPWAVNGSAICDVILDCRDGSDEASCIHELDNGEHLYLYSPNYPNSYYGNTSILWLFQANSSAGGNFSFVVTIDELHLDSYDTLKIGQGHDADGFTVVNLTGFTSLDNPYFTVVEGDELFIEFVTDDYYNLGAFSIDIGLYLLDDLFVCSDGTPYNSTARCDSIDDCNDGSDENNCKYSLTVGETHFLYNYESYSRPYIRTWLFNINSSQSDAGNIAFFVYISDIYVSYGNVLRIGSGFVPSNDSEFLFANDDHLSNGARRLIQSSEMHVELTSSYSSSRFHLEITPRSLEVHTLYLGDARVLLSPGYSYTHALWLFNSSAPALTNSMEVAFIITLNYGYVSYGNVLRIGAGLVPNNDAEVFSGSQQFPRGERILAASEMFIEFTSSSYYNYYSFQMEISLGYLTDSFQCKTGPWAVNGSAICDVILDCRDGSDEASCIHELDNGEHLYLYSPNYPNSYYGNTSILWLFQANSSAGGNFSFVVTIDELHLDSYDTLKIGQGHDADGFTVVNFTGFTSLDNPYFTVVEGDELFIEFVTDDYYDSGAFSIDIGLYLRDGKFICNAGSGKGLVSINKVCDGKVDCIDGTDETNCSVILATDETVFLASYTYPSNVNYGNDYIYSSWIVSSADSANALIVQVEYIKLYFGDSLIIRNIGATTSRRETTWSFADDTTFTWSDIADKVFPEGELSVEFKSLYGGGFGLEILALPLEDIITCDAGDKIAPPGNRCDGTVDCTDLRDELDCPPIASFNLSLGENVTIQSLGYPVYLPITRPLIKTWTFSAVDGTRLRLDIIHLQMESVDHFTLGTGFDIHNASTILYELSYDVYKGIEGNSLLPIIPPGSEFWIAYFRTQGSFFHTSSFAFEVTAVQETEIQCPAGETTCGDIFFECFDSTMFCDGVNDCIHGTDEECECPSLWEVRCGPYRACVNRNNFCTSYHSCETDCTFACNNGRFIHQGFVCDGFNDCGDFTDERQDCECAAHQYDCGEKCIYKNSVCDSFVDCADGSDEKNCSCQSFQFECASGECVNFWQLGDGASQCSDGSDEITENSQYCPGNYFQCHNFGNCLARSDVCDDQQDCTDGSDEWFCSSDPPDEVVLNTGECFNLTSPSYPNDYSNRLNYIWTITGAVGDSGIRMKFDVFSLESGYDFLDIGVGTFDGHYLYRFTGTYSIENQGIAESSVSASKTLSDTFQEPESDGRKKRSVTSDFCSASTSYYDYGSFPYVIHLNSTKIWLQMTTDFIISSEGFVLQLISTRFESEYFECSDLSVIPADKKCDHISDCPSGDDEHECDNYDIELSSEAWKNLTYQLAYSDYTVDATWRITNTRGLSGYAVQVRMIQLGQMSSLVIGLGLDDSLTETRAVVLSPYSPLLELLFESEALWVHLHSYESTDAAFELDLRPAEFVGGPLLCSEGRVNISSNAICDGEKQCIDGNDERNCKQPILPEECGLRPALDVHRVTHGSEVTILGEAPWQVALYANGARFICGASIIANDWILTAAHCVEDFYRYSPFQIQAGMLTHDTAGQVHEVSEIFIHPLFGSYSLENDIALLKLSTPLNFTDAVQPVCLPPPGDHLPEVGSYVTFTGWGSFGERGGPLPRNLQKARAPVIPNNICQRPLRNFFHVLPSMFCTMYDTGYQASCTGDSGGPLVQEVNGRWTIYGITSWGITCGEAYSPSGKTRVSSFIDFIYKTIREN</sequence>
<dbReference type="GO" id="GO:0004252">
    <property type="term" value="F:serine-type endopeptidase activity"/>
    <property type="evidence" value="ECO:0007669"/>
    <property type="project" value="InterPro"/>
</dbReference>
<evidence type="ECO:0000259" key="12">
    <source>
        <dbReference type="PROSITE" id="PS50240"/>
    </source>
</evidence>
<feature type="disulfide bond" evidence="9">
    <location>
        <begin position="623"/>
        <end position="641"/>
    </location>
</feature>
<evidence type="ECO:0000256" key="6">
    <source>
        <dbReference type="ARBA" id="ARBA00022825"/>
    </source>
</evidence>
<dbReference type="SUPFAM" id="SSF50494">
    <property type="entry name" value="Trypsin-like serine proteases"/>
    <property type="match status" value="1"/>
</dbReference>
<keyword evidence="7" id="KW-0865">Zymogen</keyword>
<feature type="disulfide bond" evidence="9">
    <location>
        <begin position="1421"/>
        <end position="1439"/>
    </location>
</feature>
<dbReference type="PROSITE" id="PS50240">
    <property type="entry name" value="TRYPSIN_DOM"/>
    <property type="match status" value="1"/>
</dbReference>
<proteinExistence type="predicted"/>
<evidence type="ECO:0000256" key="2">
    <source>
        <dbReference type="ARBA" id="ARBA00022525"/>
    </source>
</evidence>
<feature type="disulfide bond" evidence="9">
    <location>
        <begin position="192"/>
        <end position="207"/>
    </location>
</feature>
<dbReference type="Pfam" id="PF00089">
    <property type="entry name" value="Trypsin"/>
    <property type="match status" value="1"/>
</dbReference>
<dbReference type="Proteomes" id="UP000007110">
    <property type="component" value="Unassembled WGS sequence"/>
</dbReference>
<keyword evidence="14" id="KW-1185">Reference proteome</keyword>
<feature type="domain" description="CUB" evidence="11">
    <location>
        <begin position="500"/>
        <end position="615"/>
    </location>
</feature>
<dbReference type="PROSITE" id="PS50068">
    <property type="entry name" value="LDLRA_2"/>
    <property type="match status" value="9"/>
</dbReference>
<dbReference type="InterPro" id="IPR033116">
    <property type="entry name" value="TRYPSIN_SER"/>
</dbReference>
<protein>
    <submittedName>
        <fullName evidence="13">Uncharacterized protein</fullName>
    </submittedName>
</protein>
<dbReference type="InterPro" id="IPR001254">
    <property type="entry name" value="Trypsin_dom"/>
</dbReference>
<keyword evidence="6 10" id="KW-0720">Serine protease</keyword>
<dbReference type="PANTHER" id="PTHR24252">
    <property type="entry name" value="ACROSIN-RELATED"/>
    <property type="match status" value="1"/>
</dbReference>
<dbReference type="GO" id="GO:0006508">
    <property type="term" value="P:proteolysis"/>
    <property type="evidence" value="ECO:0007669"/>
    <property type="project" value="UniProtKB-KW"/>
</dbReference>
<accession>A0A7M7NWQ9</accession>
<dbReference type="InterPro" id="IPR000859">
    <property type="entry name" value="CUB_dom"/>
</dbReference>
<reference evidence="13" key="2">
    <citation type="submission" date="2021-01" db="UniProtKB">
        <authorList>
            <consortium name="EnsemblMetazoa"/>
        </authorList>
    </citation>
    <scope>IDENTIFICATION</scope>
</reference>
<dbReference type="Gene3D" id="4.10.400.10">
    <property type="entry name" value="Low-density Lipoprotein Receptor"/>
    <property type="match status" value="12"/>
</dbReference>
<feature type="domain" description="CUB" evidence="11">
    <location>
        <begin position="57"/>
        <end position="172"/>
    </location>
</feature>
<feature type="disulfide bond" evidence="9">
    <location>
        <begin position="1493"/>
        <end position="1511"/>
    </location>
</feature>
<name>A0A7M7NWQ9_STRPU</name>
<dbReference type="SUPFAM" id="SSF49854">
    <property type="entry name" value="Spermadhesin, CUB domain"/>
    <property type="match status" value="4"/>
</dbReference>
<dbReference type="Gene3D" id="2.40.10.10">
    <property type="entry name" value="Trypsin-like serine proteases"/>
    <property type="match status" value="1"/>
</dbReference>
<keyword evidence="8 9" id="KW-1015">Disulfide bond</keyword>
<evidence type="ECO:0000256" key="3">
    <source>
        <dbReference type="ARBA" id="ARBA00022670"/>
    </source>
</evidence>
<dbReference type="PROSITE" id="PS00134">
    <property type="entry name" value="TRYPSIN_HIS"/>
    <property type="match status" value="1"/>
</dbReference>
<dbReference type="PROSITE" id="PS01180">
    <property type="entry name" value="CUB"/>
    <property type="match status" value="4"/>
</dbReference>
<dbReference type="RefSeq" id="XP_030840492.1">
    <property type="nucleotide sequence ID" value="XM_030984632.1"/>
</dbReference>
<dbReference type="OrthoDB" id="5912168at2759"/>
<dbReference type="InterPro" id="IPR036055">
    <property type="entry name" value="LDL_receptor-like_sf"/>
</dbReference>
<evidence type="ECO:0000313" key="13">
    <source>
        <dbReference type="EnsemblMetazoa" id="XP_030840492"/>
    </source>
</evidence>
<evidence type="ECO:0000256" key="9">
    <source>
        <dbReference type="PROSITE-ProRule" id="PRU00124"/>
    </source>
</evidence>
<comment type="caution">
    <text evidence="9">Lacks conserved residue(s) required for the propagation of feature annotation.</text>
</comment>
<dbReference type="InterPro" id="IPR009003">
    <property type="entry name" value="Peptidase_S1_PA"/>
</dbReference>
<dbReference type="PROSITE" id="PS00135">
    <property type="entry name" value="TRYPSIN_SER"/>
    <property type="match status" value="1"/>
</dbReference>
<feature type="domain" description="CUB" evidence="11">
    <location>
        <begin position="912"/>
        <end position="1027"/>
    </location>
</feature>